<keyword evidence="6" id="KW-1133">Transmembrane helix</keyword>
<evidence type="ECO:0000256" key="1">
    <source>
        <dbReference type="ARBA" id="ARBA00004225"/>
    </source>
</evidence>
<dbReference type="PANTHER" id="PTHR45624">
    <property type="entry name" value="MITOCHONDRIAL BASIC AMINO ACIDS TRANSPORTER-RELATED"/>
    <property type="match status" value="1"/>
</dbReference>
<dbReference type="Gene3D" id="1.50.40.10">
    <property type="entry name" value="Mitochondrial carrier domain"/>
    <property type="match status" value="1"/>
</dbReference>
<dbReference type="EMBL" id="JBBWWR010000014">
    <property type="protein sequence ID" value="KAK8952805.1"/>
    <property type="molecule type" value="Genomic_DNA"/>
</dbReference>
<organism evidence="9 10">
    <name type="scientific">Platanthera guangdongensis</name>
    <dbReference type="NCBI Taxonomy" id="2320717"/>
    <lineage>
        <taxon>Eukaryota</taxon>
        <taxon>Viridiplantae</taxon>
        <taxon>Streptophyta</taxon>
        <taxon>Embryophyta</taxon>
        <taxon>Tracheophyta</taxon>
        <taxon>Spermatophyta</taxon>
        <taxon>Magnoliopsida</taxon>
        <taxon>Liliopsida</taxon>
        <taxon>Asparagales</taxon>
        <taxon>Orchidaceae</taxon>
        <taxon>Orchidoideae</taxon>
        <taxon>Orchideae</taxon>
        <taxon>Orchidinae</taxon>
        <taxon>Platanthera</taxon>
    </lineage>
</organism>
<accession>A0ABR2LVL8</accession>
<keyword evidence="8" id="KW-0472">Membrane</keyword>
<keyword evidence="10" id="KW-1185">Reference proteome</keyword>
<dbReference type="Pfam" id="PF00153">
    <property type="entry name" value="Mito_carr"/>
    <property type="match status" value="1"/>
</dbReference>
<comment type="subcellular location">
    <subcellularLocation>
        <location evidence="1">Mitochondrion membrane</location>
        <topology evidence="1">Multi-pass membrane protein</topology>
    </subcellularLocation>
</comment>
<dbReference type="Proteomes" id="UP001412067">
    <property type="component" value="Unassembled WGS sequence"/>
</dbReference>
<keyword evidence="5" id="KW-0677">Repeat</keyword>
<proteinExistence type="inferred from homology"/>
<evidence type="ECO:0000256" key="7">
    <source>
        <dbReference type="ARBA" id="ARBA00023128"/>
    </source>
</evidence>
<evidence type="ECO:0000256" key="2">
    <source>
        <dbReference type="ARBA" id="ARBA00006375"/>
    </source>
</evidence>
<protein>
    <submittedName>
        <fullName evidence="9">Uncharacterized protein</fullName>
    </submittedName>
</protein>
<reference evidence="9 10" key="1">
    <citation type="journal article" date="2022" name="Nat. Plants">
        <title>Genomes of leafy and leafless Platanthera orchids illuminate the evolution of mycoheterotrophy.</title>
        <authorList>
            <person name="Li M.H."/>
            <person name="Liu K.W."/>
            <person name="Li Z."/>
            <person name="Lu H.C."/>
            <person name="Ye Q.L."/>
            <person name="Zhang D."/>
            <person name="Wang J.Y."/>
            <person name="Li Y.F."/>
            <person name="Zhong Z.M."/>
            <person name="Liu X."/>
            <person name="Yu X."/>
            <person name="Liu D.K."/>
            <person name="Tu X.D."/>
            <person name="Liu B."/>
            <person name="Hao Y."/>
            <person name="Liao X.Y."/>
            <person name="Jiang Y.T."/>
            <person name="Sun W.H."/>
            <person name="Chen J."/>
            <person name="Chen Y.Q."/>
            <person name="Ai Y."/>
            <person name="Zhai J.W."/>
            <person name="Wu S.S."/>
            <person name="Zhou Z."/>
            <person name="Hsiao Y.Y."/>
            <person name="Wu W.L."/>
            <person name="Chen Y.Y."/>
            <person name="Lin Y.F."/>
            <person name="Hsu J.L."/>
            <person name="Li C.Y."/>
            <person name="Wang Z.W."/>
            <person name="Zhao X."/>
            <person name="Zhong W.Y."/>
            <person name="Ma X.K."/>
            <person name="Ma L."/>
            <person name="Huang J."/>
            <person name="Chen G.Z."/>
            <person name="Huang M.Z."/>
            <person name="Huang L."/>
            <person name="Peng D.H."/>
            <person name="Luo Y.B."/>
            <person name="Zou S.Q."/>
            <person name="Chen S.P."/>
            <person name="Lan S."/>
            <person name="Tsai W.C."/>
            <person name="Van de Peer Y."/>
            <person name="Liu Z.J."/>
        </authorList>
    </citation>
    <scope>NUCLEOTIDE SEQUENCE [LARGE SCALE GENOMIC DNA]</scope>
    <source>
        <strain evidence="9">Lor288</strain>
    </source>
</reference>
<gene>
    <name evidence="9" type="ORF">KSP40_PGU001035</name>
</gene>
<keyword evidence="7" id="KW-0496">Mitochondrion</keyword>
<comment type="similarity">
    <text evidence="2">Belongs to the mitochondrial carrier (TC 2.A.29) family.</text>
</comment>
<keyword evidence="3" id="KW-0813">Transport</keyword>
<dbReference type="SUPFAM" id="SSF103506">
    <property type="entry name" value="Mitochondrial carrier"/>
    <property type="match status" value="1"/>
</dbReference>
<evidence type="ECO:0000313" key="9">
    <source>
        <dbReference type="EMBL" id="KAK8952805.1"/>
    </source>
</evidence>
<evidence type="ECO:0000256" key="4">
    <source>
        <dbReference type="ARBA" id="ARBA00022692"/>
    </source>
</evidence>
<evidence type="ECO:0000256" key="3">
    <source>
        <dbReference type="ARBA" id="ARBA00022448"/>
    </source>
</evidence>
<dbReference type="PANTHER" id="PTHR45624:SF10">
    <property type="entry name" value="SLC (SOLUTE CARRIER) HOMOLOG"/>
    <property type="match status" value="1"/>
</dbReference>
<evidence type="ECO:0000256" key="6">
    <source>
        <dbReference type="ARBA" id="ARBA00022989"/>
    </source>
</evidence>
<comment type="caution">
    <text evidence="9">The sequence shown here is derived from an EMBL/GenBank/DDBJ whole genome shotgun (WGS) entry which is preliminary data.</text>
</comment>
<evidence type="ECO:0000313" key="10">
    <source>
        <dbReference type="Proteomes" id="UP001412067"/>
    </source>
</evidence>
<sequence length="86" mass="9317">MEFLERIWGKEFVAGGVRGMADIISGYPFDTLRIRIQQPAAGELTTCRTSASSLFRSILRSEGPAGFYRDMSAPLASIAFQGGGAR</sequence>
<keyword evidence="4" id="KW-0812">Transmembrane</keyword>
<evidence type="ECO:0000256" key="8">
    <source>
        <dbReference type="ARBA" id="ARBA00023136"/>
    </source>
</evidence>
<dbReference type="InterPro" id="IPR023395">
    <property type="entry name" value="MCP_dom_sf"/>
</dbReference>
<dbReference type="InterPro" id="IPR050567">
    <property type="entry name" value="Mitochondrial_Carrier"/>
</dbReference>
<name>A0ABR2LVL8_9ASPA</name>
<evidence type="ECO:0000256" key="5">
    <source>
        <dbReference type="ARBA" id="ARBA00022737"/>
    </source>
</evidence>
<dbReference type="InterPro" id="IPR018108">
    <property type="entry name" value="MCP_transmembrane"/>
</dbReference>